<sequence length="274" mass="30390">LFCQTAAFTTGLTRNHFFIPLKKKLAAIRKSKTPPNLIAEAAEGWRYFELYYNGHRVTLVVAAAGAKRKSETTLPPTEKKARQKSPRPKSKSPRPKSPQPKSPLPAPTPHTADEEKSEAETGGIIPTAAATGRHDEDVVSDKKDEMLSMKAKELRKKSEDSSVIDQMEVSKTDEMRNVAAEEPTVATVQADQVDRKELRQKDESKHEAKKPTPEPETSIPMQQTPSTAKKTTAEKDERRAGPRAKKQPPVVMEAAKSKVTFTSLKVLIFEIILN</sequence>
<name>A0A183DJ30_9BILA</name>
<accession>A0A183DJ30</accession>
<evidence type="ECO:0000256" key="1">
    <source>
        <dbReference type="SAM" id="MobiDB-lite"/>
    </source>
</evidence>
<feature type="compositionally biased region" description="Basic and acidic residues" evidence="1">
    <location>
        <begin position="132"/>
        <end position="160"/>
    </location>
</feature>
<feature type="compositionally biased region" description="Polar residues" evidence="1">
    <location>
        <begin position="219"/>
        <end position="230"/>
    </location>
</feature>
<dbReference type="WBParaSite" id="GPUH_0000873101-mRNA-1">
    <property type="protein sequence ID" value="GPUH_0000873101-mRNA-1"/>
    <property type="gene ID" value="GPUH_0000873101"/>
</dbReference>
<proteinExistence type="predicted"/>
<feature type="compositionally biased region" description="Pro residues" evidence="1">
    <location>
        <begin position="95"/>
        <end position="108"/>
    </location>
</feature>
<feature type="compositionally biased region" description="Basic residues" evidence="1">
    <location>
        <begin position="81"/>
        <end position="94"/>
    </location>
</feature>
<feature type="compositionally biased region" description="Basic and acidic residues" evidence="1">
    <location>
        <begin position="231"/>
        <end position="240"/>
    </location>
</feature>
<feature type="compositionally biased region" description="Basic and acidic residues" evidence="1">
    <location>
        <begin position="192"/>
        <end position="213"/>
    </location>
</feature>
<feature type="region of interest" description="Disordered" evidence="1">
    <location>
        <begin position="65"/>
        <end position="252"/>
    </location>
</feature>
<reference evidence="2" key="1">
    <citation type="submission" date="2016-06" db="UniProtKB">
        <authorList>
            <consortium name="WormBaseParasite"/>
        </authorList>
    </citation>
    <scope>IDENTIFICATION</scope>
</reference>
<protein>
    <submittedName>
        <fullName evidence="2">CaM_binding domain-containing protein</fullName>
    </submittedName>
</protein>
<dbReference type="AlphaFoldDB" id="A0A183DJ30"/>
<evidence type="ECO:0000313" key="2">
    <source>
        <dbReference type="WBParaSite" id="GPUH_0000873101-mRNA-1"/>
    </source>
</evidence>
<organism evidence="2">
    <name type="scientific">Gongylonema pulchrum</name>
    <dbReference type="NCBI Taxonomy" id="637853"/>
    <lineage>
        <taxon>Eukaryota</taxon>
        <taxon>Metazoa</taxon>
        <taxon>Ecdysozoa</taxon>
        <taxon>Nematoda</taxon>
        <taxon>Chromadorea</taxon>
        <taxon>Rhabditida</taxon>
        <taxon>Spirurina</taxon>
        <taxon>Spiruromorpha</taxon>
        <taxon>Spiruroidea</taxon>
        <taxon>Gongylonematidae</taxon>
        <taxon>Gongylonema</taxon>
    </lineage>
</organism>